<dbReference type="KEGG" id="bmei:Spa11_31820"/>
<dbReference type="SMART" id="SM00228">
    <property type="entry name" value="PDZ"/>
    <property type="match status" value="1"/>
</dbReference>
<dbReference type="InterPro" id="IPR036034">
    <property type="entry name" value="PDZ_sf"/>
</dbReference>
<dbReference type="Gene3D" id="2.30.42.10">
    <property type="match status" value="1"/>
</dbReference>
<dbReference type="PRINTS" id="PR00834">
    <property type="entry name" value="PROTEASES2C"/>
</dbReference>
<sequence precursor="true">MSDVVRKSSPAAIVLSVVIAALGSPAVAQEAATAVDQASPRLVAVDSLEAKIEPLTLETRANEFRALARDVAALESELGIFKRVAKLVAPSVVHIEARPINEHRVRGGQEAGSGVIVHFRGKPYVLTNRHVIKHSSPSHIRVQLVDGRPFRPEQLWSDSETDVAVMSVGKADAIGLVPAVLGDSSQLEIGEQVMAFGSPFGLSHSVTRGIVSAKGRYNLDLGDGEVELQNFLQTDAAINPGNSGGPLVSLRGEVVGLNTAIASSSGGNEGIGFSIPINLATRIAGQLIENGEAQRGYLGVEFDAMFNEQRARSAGLPRLFGARITAIKTDSPAAQAALREDDILLTYNGTTIEDFDHLFNLVNLSEVGERVEIELIRNGTRIRATVPIGRRPPEDRIR</sequence>
<gene>
    <name evidence="5" type="primary">htrA_2</name>
    <name evidence="5" type="ORF">Spa11_31820</name>
</gene>
<evidence type="ECO:0000256" key="2">
    <source>
        <dbReference type="ARBA" id="ARBA00022801"/>
    </source>
</evidence>
<reference evidence="5 6" key="1">
    <citation type="submission" date="2019-02" db="EMBL/GenBank/DDBJ databases">
        <title>Deep-cultivation of Planctomycetes and their phenomic and genomic characterization uncovers novel biology.</title>
        <authorList>
            <person name="Wiegand S."/>
            <person name="Jogler M."/>
            <person name="Boedeker C."/>
            <person name="Pinto D."/>
            <person name="Vollmers J."/>
            <person name="Rivas-Marin E."/>
            <person name="Kohn T."/>
            <person name="Peeters S.H."/>
            <person name="Heuer A."/>
            <person name="Rast P."/>
            <person name="Oberbeckmann S."/>
            <person name="Bunk B."/>
            <person name="Jeske O."/>
            <person name="Meyerdierks A."/>
            <person name="Storesund J.E."/>
            <person name="Kallscheuer N."/>
            <person name="Luecker S."/>
            <person name="Lage O.M."/>
            <person name="Pohl T."/>
            <person name="Merkel B.J."/>
            <person name="Hornburger P."/>
            <person name="Mueller R.-W."/>
            <person name="Bruemmer F."/>
            <person name="Labrenz M."/>
            <person name="Spormann A.M."/>
            <person name="Op den Camp H."/>
            <person name="Overmann J."/>
            <person name="Amann R."/>
            <person name="Jetten M.S.M."/>
            <person name="Mascher T."/>
            <person name="Medema M.H."/>
            <person name="Devos D.P."/>
            <person name="Kaster A.-K."/>
            <person name="Ovreas L."/>
            <person name="Rohde M."/>
            <person name="Galperin M.Y."/>
            <person name="Jogler C."/>
        </authorList>
    </citation>
    <scope>NUCLEOTIDE SEQUENCE [LARGE SCALE GENOMIC DNA]</scope>
    <source>
        <strain evidence="5 6">Spa11</strain>
    </source>
</reference>
<accession>A0A518KB13</accession>
<keyword evidence="6" id="KW-1185">Reference proteome</keyword>
<dbReference type="InterPro" id="IPR009003">
    <property type="entry name" value="Peptidase_S1_PA"/>
</dbReference>
<proteinExistence type="predicted"/>
<dbReference type="PANTHER" id="PTHR43343">
    <property type="entry name" value="PEPTIDASE S12"/>
    <property type="match status" value="1"/>
</dbReference>
<dbReference type="Pfam" id="PF13180">
    <property type="entry name" value="PDZ_2"/>
    <property type="match status" value="1"/>
</dbReference>
<feature type="domain" description="PDZ" evidence="4">
    <location>
        <begin position="287"/>
        <end position="379"/>
    </location>
</feature>
<dbReference type="RefSeq" id="WP_145113858.1">
    <property type="nucleotide sequence ID" value="NZ_CP036349.1"/>
</dbReference>
<keyword evidence="3" id="KW-0732">Signal</keyword>
<evidence type="ECO:0000256" key="3">
    <source>
        <dbReference type="SAM" id="SignalP"/>
    </source>
</evidence>
<feature type="chain" id="PRO_5021774585" evidence="3">
    <location>
        <begin position="29"/>
        <end position="398"/>
    </location>
</feature>
<dbReference type="PROSITE" id="PS50106">
    <property type="entry name" value="PDZ"/>
    <property type="match status" value="1"/>
</dbReference>
<dbReference type="SUPFAM" id="SSF50494">
    <property type="entry name" value="Trypsin-like serine proteases"/>
    <property type="match status" value="1"/>
</dbReference>
<keyword evidence="1 5" id="KW-0645">Protease</keyword>
<dbReference type="InterPro" id="IPR001940">
    <property type="entry name" value="Peptidase_S1C"/>
</dbReference>
<organism evidence="5 6">
    <name type="scientific">Botrimarina mediterranea</name>
    <dbReference type="NCBI Taxonomy" id="2528022"/>
    <lineage>
        <taxon>Bacteria</taxon>
        <taxon>Pseudomonadati</taxon>
        <taxon>Planctomycetota</taxon>
        <taxon>Planctomycetia</taxon>
        <taxon>Pirellulales</taxon>
        <taxon>Lacipirellulaceae</taxon>
        <taxon>Botrimarina</taxon>
    </lineage>
</organism>
<protein>
    <submittedName>
        <fullName evidence="5">Serine protease HtrA</fullName>
    </submittedName>
</protein>
<name>A0A518KB13_9BACT</name>
<dbReference type="InterPro" id="IPR001478">
    <property type="entry name" value="PDZ"/>
</dbReference>
<dbReference type="Proteomes" id="UP000316426">
    <property type="component" value="Chromosome"/>
</dbReference>
<dbReference type="PANTHER" id="PTHR43343:SF3">
    <property type="entry name" value="PROTEASE DO-LIKE 8, CHLOROPLASTIC"/>
    <property type="match status" value="1"/>
</dbReference>
<dbReference type="AlphaFoldDB" id="A0A518KB13"/>
<dbReference type="Pfam" id="PF13365">
    <property type="entry name" value="Trypsin_2"/>
    <property type="match status" value="1"/>
</dbReference>
<keyword evidence="2" id="KW-0378">Hydrolase</keyword>
<evidence type="ECO:0000256" key="1">
    <source>
        <dbReference type="ARBA" id="ARBA00022670"/>
    </source>
</evidence>
<evidence type="ECO:0000259" key="4">
    <source>
        <dbReference type="PROSITE" id="PS50106"/>
    </source>
</evidence>
<evidence type="ECO:0000313" key="6">
    <source>
        <dbReference type="Proteomes" id="UP000316426"/>
    </source>
</evidence>
<dbReference type="GO" id="GO:0006508">
    <property type="term" value="P:proteolysis"/>
    <property type="evidence" value="ECO:0007669"/>
    <property type="project" value="UniProtKB-KW"/>
</dbReference>
<feature type="signal peptide" evidence="3">
    <location>
        <begin position="1"/>
        <end position="28"/>
    </location>
</feature>
<dbReference type="SUPFAM" id="SSF50156">
    <property type="entry name" value="PDZ domain-like"/>
    <property type="match status" value="1"/>
</dbReference>
<dbReference type="EMBL" id="CP036349">
    <property type="protein sequence ID" value="QDV74973.1"/>
    <property type="molecule type" value="Genomic_DNA"/>
</dbReference>
<evidence type="ECO:0000313" key="5">
    <source>
        <dbReference type="EMBL" id="QDV74973.1"/>
    </source>
</evidence>
<dbReference type="GO" id="GO:0004252">
    <property type="term" value="F:serine-type endopeptidase activity"/>
    <property type="evidence" value="ECO:0007669"/>
    <property type="project" value="InterPro"/>
</dbReference>
<dbReference type="InterPro" id="IPR051201">
    <property type="entry name" value="Chloro_Bact_Ser_Proteases"/>
</dbReference>
<dbReference type="Gene3D" id="2.40.10.120">
    <property type="match status" value="1"/>
</dbReference>